<dbReference type="Proteomes" id="UP000319804">
    <property type="component" value="Unassembled WGS sequence"/>
</dbReference>
<reference evidence="2 3" key="1">
    <citation type="submission" date="2019-06" db="EMBL/GenBank/DDBJ databases">
        <title>Sequencing the genomes of 1000 actinobacteria strains.</title>
        <authorList>
            <person name="Klenk H.-P."/>
        </authorList>
    </citation>
    <scope>NUCLEOTIDE SEQUENCE [LARGE SCALE GENOMIC DNA]</scope>
    <source>
        <strain evidence="2 3">DSM 20427</strain>
    </source>
</reference>
<dbReference type="EMBL" id="VFPS01000005">
    <property type="protein sequence ID" value="TQM91357.1"/>
    <property type="molecule type" value="Genomic_DNA"/>
</dbReference>
<evidence type="ECO:0000259" key="1">
    <source>
        <dbReference type="Pfam" id="PF01370"/>
    </source>
</evidence>
<dbReference type="PANTHER" id="PTHR43162">
    <property type="match status" value="1"/>
</dbReference>
<sequence length="104" mass="10903">MSNDDAPAVFVTGATGDVGSAVVRHLQAKGQRVVGAVRPGSSARLLDGVEAREFAFGPDVAAHRAALAGCDRLFLLRPPAIEDVQRQLFPVIDAALDTGIRQIV</sequence>
<feature type="domain" description="NAD-dependent epimerase/dehydratase" evidence="1">
    <location>
        <begin position="9"/>
        <end position="102"/>
    </location>
</feature>
<dbReference type="InterPro" id="IPR001509">
    <property type="entry name" value="Epimerase_deHydtase"/>
</dbReference>
<dbReference type="Gene3D" id="3.40.50.720">
    <property type="entry name" value="NAD(P)-binding Rossmann-like Domain"/>
    <property type="match status" value="1"/>
</dbReference>
<dbReference type="AlphaFoldDB" id="A0A4Y3UPT1"/>
<evidence type="ECO:0000313" key="3">
    <source>
        <dbReference type="Proteomes" id="UP000319804"/>
    </source>
</evidence>
<organism evidence="2 3">
    <name type="scientific">Microbacterium lacticum</name>
    <dbReference type="NCBI Taxonomy" id="33885"/>
    <lineage>
        <taxon>Bacteria</taxon>
        <taxon>Bacillati</taxon>
        <taxon>Actinomycetota</taxon>
        <taxon>Actinomycetes</taxon>
        <taxon>Micrococcales</taxon>
        <taxon>Microbacteriaceae</taxon>
        <taxon>Microbacterium</taxon>
    </lineage>
</organism>
<protein>
    <submittedName>
        <fullName evidence="2">NAD-dependent epimerase/dehydratase family protein</fullName>
    </submittedName>
</protein>
<gene>
    <name evidence="2" type="ORF">FHX68_2573</name>
</gene>
<dbReference type="SUPFAM" id="SSF51735">
    <property type="entry name" value="NAD(P)-binding Rossmann-fold domains"/>
    <property type="match status" value="1"/>
</dbReference>
<accession>A0A4Y3UPT1</accession>
<dbReference type="InterPro" id="IPR051604">
    <property type="entry name" value="Ergot_Alk_Oxidoreductase"/>
</dbReference>
<name>A0A4Y3UPT1_9MICO</name>
<dbReference type="InterPro" id="IPR036291">
    <property type="entry name" value="NAD(P)-bd_dom_sf"/>
</dbReference>
<dbReference type="PANTHER" id="PTHR43162:SF1">
    <property type="entry name" value="PRESTALK A DIFFERENTIATION PROTEIN A"/>
    <property type="match status" value="1"/>
</dbReference>
<keyword evidence="3" id="KW-1185">Reference proteome</keyword>
<dbReference type="OrthoDB" id="5180065at2"/>
<comment type="caution">
    <text evidence="2">The sequence shown here is derived from an EMBL/GenBank/DDBJ whole genome shotgun (WGS) entry which is preliminary data.</text>
</comment>
<evidence type="ECO:0000313" key="2">
    <source>
        <dbReference type="EMBL" id="TQM91357.1"/>
    </source>
</evidence>
<dbReference type="Pfam" id="PF01370">
    <property type="entry name" value="Epimerase"/>
    <property type="match status" value="1"/>
</dbReference>
<dbReference type="RefSeq" id="WP_141381294.1">
    <property type="nucleotide sequence ID" value="NZ_BJNA01000060.1"/>
</dbReference>
<proteinExistence type="predicted"/>